<name>A0AAN8XN91_POLSC</name>
<dbReference type="PANTHER" id="PTHR18952">
    <property type="entry name" value="CARBONIC ANHYDRASE"/>
    <property type="match status" value="1"/>
</dbReference>
<dbReference type="PANTHER" id="PTHR18952:SF233">
    <property type="entry name" value="CARBONIC ANHYDRASE 14"/>
    <property type="match status" value="1"/>
</dbReference>
<comment type="similarity">
    <text evidence="1 4">Belongs to the alpha-carbonic anhydrase family.</text>
</comment>
<feature type="compositionally biased region" description="Polar residues" evidence="5">
    <location>
        <begin position="1860"/>
        <end position="1878"/>
    </location>
</feature>
<evidence type="ECO:0000256" key="5">
    <source>
        <dbReference type="SAM" id="MobiDB-lite"/>
    </source>
</evidence>
<evidence type="ECO:0000313" key="8">
    <source>
        <dbReference type="Proteomes" id="UP001372834"/>
    </source>
</evidence>
<dbReference type="InterPro" id="IPR023561">
    <property type="entry name" value="Carbonic_anhydrase_a-class"/>
</dbReference>
<keyword evidence="2 4" id="KW-0479">Metal-binding</keyword>
<evidence type="ECO:0000259" key="6">
    <source>
        <dbReference type="PROSITE" id="PS51144"/>
    </source>
</evidence>
<comment type="caution">
    <text evidence="7">The sequence shown here is derived from an EMBL/GenBank/DDBJ whole genome shotgun (WGS) entry which is preliminary data.</text>
</comment>
<comment type="function">
    <text evidence="4">Reversible hydration of carbon dioxide.</text>
</comment>
<organism evidence="7 8">
    <name type="scientific">Polyplax serrata</name>
    <name type="common">Common mouse louse</name>
    <dbReference type="NCBI Taxonomy" id="468196"/>
    <lineage>
        <taxon>Eukaryota</taxon>
        <taxon>Metazoa</taxon>
        <taxon>Ecdysozoa</taxon>
        <taxon>Arthropoda</taxon>
        <taxon>Hexapoda</taxon>
        <taxon>Insecta</taxon>
        <taxon>Pterygota</taxon>
        <taxon>Neoptera</taxon>
        <taxon>Paraneoptera</taxon>
        <taxon>Psocodea</taxon>
        <taxon>Troctomorpha</taxon>
        <taxon>Phthiraptera</taxon>
        <taxon>Anoplura</taxon>
        <taxon>Polyplacidae</taxon>
        <taxon>Polyplax</taxon>
    </lineage>
</organism>
<feature type="region of interest" description="Disordered" evidence="5">
    <location>
        <begin position="1168"/>
        <end position="1200"/>
    </location>
</feature>
<feature type="region of interest" description="Disordered" evidence="5">
    <location>
        <begin position="840"/>
        <end position="859"/>
    </location>
</feature>
<feature type="compositionally biased region" description="Basic and acidic residues" evidence="5">
    <location>
        <begin position="975"/>
        <end position="995"/>
    </location>
</feature>
<evidence type="ECO:0000256" key="2">
    <source>
        <dbReference type="ARBA" id="ARBA00022723"/>
    </source>
</evidence>
<dbReference type="SMART" id="SM01057">
    <property type="entry name" value="Carb_anhydrase"/>
    <property type="match status" value="1"/>
</dbReference>
<comment type="catalytic activity">
    <reaction evidence="4">
        <text>hydrogencarbonate + H(+) = CO2 + H2O</text>
        <dbReference type="Rhea" id="RHEA:10748"/>
        <dbReference type="ChEBI" id="CHEBI:15377"/>
        <dbReference type="ChEBI" id="CHEBI:15378"/>
        <dbReference type="ChEBI" id="CHEBI:16526"/>
        <dbReference type="ChEBI" id="CHEBI:17544"/>
        <dbReference type="EC" id="4.2.1.1"/>
    </reaction>
</comment>
<dbReference type="Proteomes" id="UP001372834">
    <property type="component" value="Unassembled WGS sequence"/>
</dbReference>
<dbReference type="EC" id="4.2.1.1" evidence="4"/>
<keyword evidence="4" id="KW-0456">Lyase</keyword>
<dbReference type="InterPro" id="IPR018338">
    <property type="entry name" value="Carbonic_anhydrase_a-class_CS"/>
</dbReference>
<proteinExistence type="inferred from homology"/>
<feature type="region of interest" description="Disordered" evidence="5">
    <location>
        <begin position="1386"/>
        <end position="1535"/>
    </location>
</feature>
<feature type="compositionally biased region" description="Polar residues" evidence="5">
    <location>
        <begin position="1472"/>
        <end position="1481"/>
    </location>
</feature>
<dbReference type="GO" id="GO:0005737">
    <property type="term" value="C:cytoplasm"/>
    <property type="evidence" value="ECO:0007669"/>
    <property type="project" value="TreeGrafter"/>
</dbReference>
<sequence length="1914" mass="216253">MPRSHCENENVHFVQDLAEVDGPFQSPININFKDLTKLELPSLCWNKSDACPKKMKITNTGHTVIITGKWKCERPYLTGGPLLGKYVFSQIHFHWGQDDCKGSEHLVSGESFPLEMHVAHFKADYSTQECALREKDGMVSSRHLVVQIQEEPNISLKRILNVLPNIKEANCFQPLDPKPILSLCNPFTDDYFMYWGSVVTSTCAHILMWLVCREPFGISREQIREFRKILDSSQQPICRNNRDIQPLHKRNVFHVNASKSTNCPMLPVKKIVGCFCSKGGEDNESVKSTRGCGCQGSTRNQEDIQGGFADRNCGAHGPRFEDAEPMMTQIKPPCNSYMQQSVLVQRATIQSSPLLPKLLENTYLGQLWQGNSIKEPLPEQNSTPRLATQSCCFITVDTKKVSRARIRPEKRISRRRTFNSVRALSQVMESLAALKNQTCKKLKEIDSINQEIKGIKSFCQGADDRLWLKKIEKIMTRQKRFTLRSSQGYFNDLKKFAKDCNIDQLFENKVLAIGDKSKMTPLSPGNRAPDSIVKTSVSKLETKQIDYTFSTKTQKLVRSFFEDIQENEDLQLTLQNDLKKRSRMSTRTDGAGDSTSMVSSRKGYITKKMFNMGNLEDRFFIEVPSEDMRDIKREWDICSAGSKLFVSVEGTRADTLSMTEESIIDPKETSDGIDTSALRLNQCIPLHRVNVPVGVSETLENIAEDLISDGENRISVMDSLCISTSTTCSSSRKHKTKCRFYSVSNKKEVKNYEQLNRLQSGALGNSVTNLSTDSAETQRMIIARFQKKQSRTDIREQKVSSVVKVSSRGLCTKSTGKRQKLRDINLEGYYIKKKNVRSKRKKVEKAKNTVDSSVSSVSNEEINSTISVRSLYKWRRMAKARFELKIEGMSDGSTDSDIDVYTSRKAKLETKKSKVDDGLSPRADDQESNRRACLSTTTKETRATSDTTKTNVGDEGNDDFKTITISRPSSRVSSRRSERNESSTDAKDNSVEKPACEGTQPKKQVLSVIRTTKNRSFTNLSHSAKTRNAEITKRIFIQTNEERCRLGRDLLEMRRKMENDITPLDTFHCIAMKGVNKVSSESIKKLKTEVEMAEENQKLKVRLETPKCEESQLSSTLINLELTVNTSGSNVPRSDVENCECMDQELQEVKPSLQTESIVHEEVMVKPSMEHLPKSESNKSMALGGPDMRGDSNPPGMEAKDLPSTVSYMALKKTSPSRPHSAESLTPLKKHSKKKRKKRPHCSKRISKHHMRKNSCVFRKPNKVDSRQANFLSLSNEEQLKIISANVAKYLKEKLVEENCGVMLRTSALPVETPSAKQETLEIEQEDLHRNYSYEVLEYRETQQEVEEFGTVPTDVDVREEKQTIDDTVVHVVDAEPIVKIFESEKLQEEEEEEEIQNVTEEVVESKTQKKSSKKTSSPTSPRPPLNFIKLNKLMAGKYKRSTESTQVQEPGKGGVVKKQSSQLKQAEMKKQSNSVIQSTKNSERNNKKPPTGSKTKSETERNSKSESKKRHTRRSWIPKRKHDTDESQVQAVEPVTNSRAIESGRETSSLVPTYMMTSYLSPPIEKQKINQFLVNVNKKSMNTYLPEILYDKNDAVFAKDLENLIKLQMCLNNEIAANIENSMNYIKALLNQDYNGSVIVEKPPVKDSFDGYDSSQKGVLLIEMNDLNNCSSGSSDFGEDVDKFTYRSGRAAGGPLTAAKPVEMSKVKEAIGTELEDAKKKNNSIFVQDVEPEEEYNSDSSCNCEISITLNGSSNELDAMRSTGNIPLEIPVSCGLTLTRSDSNTSRKTAHLDKSSSQSIVLKPLRKKRKENEISIEMKKKLLEILEGEIRREMALNGTGSTENSSDTVAIRWDDPSLANRSRSGTESGSENTEVLAQISETMRQYLSEYKRRRLVRKSHPEAYDQSKSEDDS</sequence>
<dbReference type="PROSITE" id="PS00162">
    <property type="entry name" value="ALPHA_CA_1"/>
    <property type="match status" value="1"/>
</dbReference>
<feature type="compositionally biased region" description="Basic and acidic residues" evidence="5">
    <location>
        <begin position="1168"/>
        <end position="1177"/>
    </location>
</feature>
<feature type="domain" description="Alpha-carbonic anhydrase" evidence="6">
    <location>
        <begin position="1"/>
        <end position="256"/>
    </location>
</feature>
<dbReference type="GO" id="GO:0008270">
    <property type="term" value="F:zinc ion binding"/>
    <property type="evidence" value="ECO:0007669"/>
    <property type="project" value="UniProtKB-UniRule"/>
</dbReference>
<dbReference type="EMBL" id="JAWJWE010000001">
    <property type="protein sequence ID" value="KAK6644258.1"/>
    <property type="molecule type" value="Genomic_DNA"/>
</dbReference>
<feature type="compositionally biased region" description="Polar residues" evidence="5">
    <location>
        <begin position="1839"/>
        <end position="1849"/>
    </location>
</feature>
<reference evidence="7 8" key="1">
    <citation type="submission" date="2023-10" db="EMBL/GenBank/DDBJ databases">
        <title>Genomes of two closely related lineages of the louse Polyplax serrata with different host specificities.</title>
        <authorList>
            <person name="Martinu J."/>
            <person name="Tarabai H."/>
            <person name="Stefka J."/>
            <person name="Hypsa V."/>
        </authorList>
    </citation>
    <scope>NUCLEOTIDE SEQUENCE [LARGE SCALE GENOMIC DNA]</scope>
    <source>
        <strain evidence="7">HR10_N</strain>
    </source>
</reference>
<dbReference type="PROSITE" id="PS51144">
    <property type="entry name" value="ALPHA_CA_2"/>
    <property type="match status" value="1"/>
</dbReference>
<feature type="compositionally biased region" description="Polar residues" evidence="5">
    <location>
        <begin position="934"/>
        <end position="951"/>
    </location>
</feature>
<feature type="compositionally biased region" description="Basic residues" evidence="5">
    <location>
        <begin position="1508"/>
        <end position="1522"/>
    </location>
</feature>
<evidence type="ECO:0000256" key="3">
    <source>
        <dbReference type="ARBA" id="ARBA00022833"/>
    </source>
</evidence>
<feature type="region of interest" description="Disordered" evidence="5">
    <location>
        <begin position="1838"/>
        <end position="1878"/>
    </location>
</feature>
<feature type="compositionally biased region" description="Basic and acidic residues" evidence="5">
    <location>
        <begin position="909"/>
        <end position="930"/>
    </location>
</feature>
<evidence type="ECO:0000256" key="1">
    <source>
        <dbReference type="ARBA" id="ARBA00010718"/>
    </source>
</evidence>
<dbReference type="Gene3D" id="3.10.200.10">
    <property type="entry name" value="Alpha carbonic anhydrase"/>
    <property type="match status" value="1"/>
</dbReference>
<protein>
    <recommendedName>
        <fullName evidence="4">Carbonic anhydrase</fullName>
        <ecNumber evidence="4">4.2.1.1</ecNumber>
    </recommendedName>
</protein>
<dbReference type="SUPFAM" id="SSF51069">
    <property type="entry name" value="Carbonic anhydrase"/>
    <property type="match status" value="1"/>
</dbReference>
<evidence type="ECO:0000313" key="7">
    <source>
        <dbReference type="EMBL" id="KAK6644258.1"/>
    </source>
</evidence>
<evidence type="ECO:0000256" key="4">
    <source>
        <dbReference type="RuleBase" id="RU367011"/>
    </source>
</evidence>
<gene>
    <name evidence="7" type="ORF">RUM43_000525</name>
</gene>
<accession>A0AAN8XN91</accession>
<dbReference type="InterPro" id="IPR001148">
    <property type="entry name" value="CA_dom"/>
</dbReference>
<dbReference type="Pfam" id="PF00194">
    <property type="entry name" value="Carb_anhydrase"/>
    <property type="match status" value="1"/>
</dbReference>
<comment type="cofactor">
    <cofactor evidence="4">
        <name>Zn(2+)</name>
        <dbReference type="ChEBI" id="CHEBI:29105"/>
    </cofactor>
</comment>
<dbReference type="GO" id="GO:0004089">
    <property type="term" value="F:carbonate dehydratase activity"/>
    <property type="evidence" value="ECO:0007669"/>
    <property type="project" value="UniProtKB-UniRule"/>
</dbReference>
<feature type="region of interest" description="Disordered" evidence="5">
    <location>
        <begin position="1212"/>
        <end position="1251"/>
    </location>
</feature>
<feature type="compositionally biased region" description="Basic residues" evidence="5">
    <location>
        <begin position="1228"/>
        <end position="1251"/>
    </location>
</feature>
<dbReference type="CDD" id="cd00326">
    <property type="entry name" value="alpha_CA"/>
    <property type="match status" value="1"/>
</dbReference>
<feature type="compositionally biased region" description="Basic and acidic residues" evidence="5">
    <location>
        <begin position="1496"/>
        <end position="1507"/>
    </location>
</feature>
<feature type="region of interest" description="Disordered" evidence="5">
    <location>
        <begin position="909"/>
        <end position="1000"/>
    </location>
</feature>
<dbReference type="InterPro" id="IPR036398">
    <property type="entry name" value="CA_dom_sf"/>
</dbReference>
<keyword evidence="3 4" id="KW-0862">Zinc</keyword>